<dbReference type="EMBL" id="CP163445">
    <property type="protein sequence ID" value="XDQ80200.1"/>
    <property type="molecule type" value="Genomic_DNA"/>
</dbReference>
<feature type="compositionally biased region" description="Low complexity" evidence="1">
    <location>
        <begin position="178"/>
        <end position="190"/>
    </location>
</feature>
<protein>
    <recommendedName>
        <fullName evidence="4">Small secreted protein</fullName>
    </recommendedName>
</protein>
<feature type="chain" id="PRO_5044226364" description="Small secreted protein" evidence="2">
    <location>
        <begin position="22"/>
        <end position="252"/>
    </location>
</feature>
<proteinExistence type="predicted"/>
<feature type="region of interest" description="Disordered" evidence="1">
    <location>
        <begin position="164"/>
        <end position="252"/>
    </location>
</feature>
<evidence type="ECO:0000256" key="2">
    <source>
        <dbReference type="SAM" id="SignalP"/>
    </source>
</evidence>
<organism evidence="3">
    <name type="scientific">Streptomyces sp. Y1</name>
    <dbReference type="NCBI Taxonomy" id="3238634"/>
    <lineage>
        <taxon>Bacteria</taxon>
        <taxon>Bacillati</taxon>
        <taxon>Actinomycetota</taxon>
        <taxon>Actinomycetes</taxon>
        <taxon>Kitasatosporales</taxon>
        <taxon>Streptomycetaceae</taxon>
        <taxon>Streptomyces</taxon>
    </lineage>
</organism>
<dbReference type="PROSITE" id="PS51257">
    <property type="entry name" value="PROKAR_LIPOPROTEIN"/>
    <property type="match status" value="1"/>
</dbReference>
<gene>
    <name evidence="3" type="ORF">AB2U05_17920</name>
</gene>
<feature type="signal peptide" evidence="2">
    <location>
        <begin position="1"/>
        <end position="21"/>
    </location>
</feature>
<evidence type="ECO:0008006" key="4">
    <source>
        <dbReference type="Google" id="ProtNLM"/>
    </source>
</evidence>
<keyword evidence="2" id="KW-0732">Signal</keyword>
<dbReference type="RefSeq" id="WP_369183710.1">
    <property type="nucleotide sequence ID" value="NZ_CP163445.1"/>
</dbReference>
<name>A0AB39TLR8_9ACTN</name>
<feature type="compositionally biased region" description="Low complexity" evidence="1">
    <location>
        <begin position="197"/>
        <end position="252"/>
    </location>
</feature>
<reference evidence="3" key="1">
    <citation type="submission" date="2024-07" db="EMBL/GenBank/DDBJ databases">
        <authorList>
            <person name="Yu S.T."/>
        </authorList>
    </citation>
    <scope>NUCLEOTIDE SEQUENCE</scope>
    <source>
        <strain evidence="3">Y1</strain>
    </source>
</reference>
<accession>A0AB39TLR8</accession>
<sequence length="252" mass="24367">MNKRLLAVPALGVLLAFGAVACGDDNSKQLESWATNVCGAAKDPIAQAQAALADTGQVKTGETPADLKKRLSTDIGRLAKTNQDIGAAIDAAGAPKVTDGANLQKDAVAELKKASDGYLDVQKKLDALATDDQSKFSDGLRGISDQLQQLASLSTEAQSKLQRGDLGAAMAKQEGCKPAPAGSSATPSAGASGGASGAPATPSAGAAAGTPAPSGTSAPSGTPAPGATGSAAPAAAPTPSATAPATPAPSAS</sequence>
<evidence type="ECO:0000256" key="1">
    <source>
        <dbReference type="SAM" id="MobiDB-lite"/>
    </source>
</evidence>
<evidence type="ECO:0000313" key="3">
    <source>
        <dbReference type="EMBL" id="XDQ80200.1"/>
    </source>
</evidence>
<dbReference type="AlphaFoldDB" id="A0AB39TLR8"/>